<feature type="domain" description="RNA polymerase sigma-70 region 2" evidence="5">
    <location>
        <begin position="28"/>
        <end position="92"/>
    </location>
</feature>
<gene>
    <name evidence="6" type="ORF">POF43_020535</name>
    <name evidence="7" type="ORF">POF50_021115</name>
</gene>
<dbReference type="InterPro" id="IPR013324">
    <property type="entry name" value="RNA_pol_sigma_r3/r4-like"/>
</dbReference>
<keyword evidence="4" id="KW-0804">Transcription</keyword>
<dbReference type="GO" id="GO:0006352">
    <property type="term" value="P:DNA-templated transcription initiation"/>
    <property type="evidence" value="ECO:0007669"/>
    <property type="project" value="InterPro"/>
</dbReference>
<dbReference type="GO" id="GO:0016987">
    <property type="term" value="F:sigma factor activity"/>
    <property type="evidence" value="ECO:0007669"/>
    <property type="project" value="UniProtKB-KW"/>
</dbReference>
<keyword evidence="2" id="KW-0805">Transcription regulation</keyword>
<keyword evidence="3" id="KW-0731">Sigma factor</keyword>
<evidence type="ECO:0000313" key="6">
    <source>
        <dbReference type="EMBL" id="MDI5965078.1"/>
    </source>
</evidence>
<organism evidence="7">
    <name type="scientific">Streptantibioticus silvisoli</name>
    <dbReference type="NCBI Taxonomy" id="2705255"/>
    <lineage>
        <taxon>Bacteria</taxon>
        <taxon>Bacillati</taxon>
        <taxon>Actinomycetota</taxon>
        <taxon>Actinomycetes</taxon>
        <taxon>Kitasatosporales</taxon>
        <taxon>Streptomycetaceae</taxon>
        <taxon>Streptantibioticus</taxon>
    </lineage>
</organism>
<sequence length="187" mass="21081">MATPAPPRWDRAMQQRLARGEEAALGELYDRFGPLVYGLALRILDDEDAADRVTREVFGHIWENPDAYDPRDGNMRSWIATLTQRQSVSRLRAFEAERVRSGGQRAGEPFEARVREANTAARADFIRDSMPASIRAALNLAYIQRRDYRQAALELGLSEVEARRRMRLGLQMLATAMQHPGANGGAR</sequence>
<dbReference type="InterPro" id="IPR039425">
    <property type="entry name" value="RNA_pol_sigma-70-like"/>
</dbReference>
<dbReference type="InterPro" id="IPR007627">
    <property type="entry name" value="RNA_pol_sigma70_r2"/>
</dbReference>
<keyword evidence="8" id="KW-1185">Reference proteome</keyword>
<protein>
    <submittedName>
        <fullName evidence="7">Sigma factor</fullName>
    </submittedName>
</protein>
<dbReference type="PANTHER" id="PTHR43133">
    <property type="entry name" value="RNA POLYMERASE ECF-TYPE SIGMA FACTO"/>
    <property type="match status" value="1"/>
</dbReference>
<evidence type="ECO:0000313" key="7">
    <source>
        <dbReference type="EMBL" id="MDI5971803.1"/>
    </source>
</evidence>
<evidence type="ECO:0000313" key="8">
    <source>
        <dbReference type="Proteomes" id="UP001156398"/>
    </source>
</evidence>
<comment type="similarity">
    <text evidence="1">Belongs to the sigma-70 factor family. ECF subfamily.</text>
</comment>
<dbReference type="EMBL" id="JAAGKO020000030">
    <property type="protein sequence ID" value="MDI5965078.1"/>
    <property type="molecule type" value="Genomic_DNA"/>
</dbReference>
<dbReference type="EMBL" id="JABXJJ020000026">
    <property type="protein sequence ID" value="MDI5971803.1"/>
    <property type="molecule type" value="Genomic_DNA"/>
</dbReference>
<evidence type="ECO:0000256" key="2">
    <source>
        <dbReference type="ARBA" id="ARBA00023015"/>
    </source>
</evidence>
<evidence type="ECO:0000256" key="4">
    <source>
        <dbReference type="ARBA" id="ARBA00023163"/>
    </source>
</evidence>
<evidence type="ECO:0000256" key="3">
    <source>
        <dbReference type="ARBA" id="ARBA00023082"/>
    </source>
</evidence>
<dbReference type="InterPro" id="IPR036388">
    <property type="entry name" value="WH-like_DNA-bd_sf"/>
</dbReference>
<dbReference type="RefSeq" id="WP_271313273.1">
    <property type="nucleotide sequence ID" value="NZ_JAAGKO020000030.1"/>
</dbReference>
<dbReference type="Proteomes" id="UP001156398">
    <property type="component" value="Unassembled WGS sequence"/>
</dbReference>
<dbReference type="Gene3D" id="1.10.1740.10">
    <property type="match status" value="1"/>
</dbReference>
<accession>A0AA90KA00</accession>
<reference evidence="7 8" key="1">
    <citation type="submission" date="2023-05" db="EMBL/GenBank/DDBJ databases">
        <title>Streptantibioticus silvisoli sp. nov., acidotolerant actinomycetes 1 from pine litter.</title>
        <authorList>
            <person name="Swiecimska M."/>
            <person name="Golinska P."/>
            <person name="Sangal V."/>
            <person name="Wachnowicz B."/>
            <person name="Goodfellow M."/>
        </authorList>
    </citation>
    <scope>NUCLEOTIDE SEQUENCE</scope>
    <source>
        <strain evidence="7">SL13</strain>
        <strain evidence="6 8">SL54</strain>
    </source>
</reference>
<dbReference type="Gene3D" id="1.10.10.10">
    <property type="entry name" value="Winged helix-like DNA-binding domain superfamily/Winged helix DNA-binding domain"/>
    <property type="match status" value="1"/>
</dbReference>
<evidence type="ECO:0000259" key="5">
    <source>
        <dbReference type="Pfam" id="PF04542"/>
    </source>
</evidence>
<dbReference type="SUPFAM" id="SSF88946">
    <property type="entry name" value="Sigma2 domain of RNA polymerase sigma factors"/>
    <property type="match status" value="1"/>
</dbReference>
<name>A0AA90KA00_9ACTN</name>
<dbReference type="Pfam" id="PF04542">
    <property type="entry name" value="Sigma70_r2"/>
    <property type="match status" value="1"/>
</dbReference>
<dbReference type="PANTHER" id="PTHR43133:SF62">
    <property type="entry name" value="RNA POLYMERASE SIGMA FACTOR SIGZ"/>
    <property type="match status" value="1"/>
</dbReference>
<comment type="caution">
    <text evidence="7">The sequence shown here is derived from an EMBL/GenBank/DDBJ whole genome shotgun (WGS) entry which is preliminary data.</text>
</comment>
<dbReference type="InterPro" id="IPR013325">
    <property type="entry name" value="RNA_pol_sigma_r2"/>
</dbReference>
<proteinExistence type="inferred from homology"/>
<evidence type="ECO:0000256" key="1">
    <source>
        <dbReference type="ARBA" id="ARBA00010641"/>
    </source>
</evidence>
<dbReference type="AlphaFoldDB" id="A0AA90KA00"/>
<dbReference type="SUPFAM" id="SSF88659">
    <property type="entry name" value="Sigma3 and sigma4 domains of RNA polymerase sigma factors"/>
    <property type="match status" value="1"/>
</dbReference>